<dbReference type="GO" id="GO:0003779">
    <property type="term" value="F:actin binding"/>
    <property type="evidence" value="ECO:0007669"/>
    <property type="project" value="TreeGrafter"/>
</dbReference>
<dbReference type="InterPro" id="IPR006926">
    <property type="entry name" value="Vps16_N"/>
</dbReference>
<dbReference type="EMBL" id="HACG01037725">
    <property type="protein sequence ID" value="CEK84590.1"/>
    <property type="molecule type" value="Transcribed_RNA"/>
</dbReference>
<comment type="subunit">
    <text evidence="3">Core component of at least two putative endosomal tethering complexes, the homotypic fusion and vacuole protein sorting (HOPS) complex and the class C core vacuole/endosome tethering (CORVET) complex. Their common core is composed of the class C Vps proteins VPS11, VPS16, VPS18 and VPS33A, which in HOPS further associates with VPS39 and VPS41 and in CORVET with VPS8 and TGFBRAP1. Interacts with RAB5C. Interacts with STX17, MON1B. Associates with adapter protein complex 3 (AP-3) and clathrin:AP-3 complexes.</text>
</comment>
<evidence type="ECO:0000259" key="5">
    <source>
        <dbReference type="Pfam" id="PF04841"/>
    </source>
</evidence>
<dbReference type="GO" id="GO:0005765">
    <property type="term" value="C:lysosomal membrane"/>
    <property type="evidence" value="ECO:0007669"/>
    <property type="project" value="TreeGrafter"/>
</dbReference>
<organism evidence="6">
    <name type="scientific">Arion vulgaris</name>
    <dbReference type="NCBI Taxonomy" id="1028688"/>
    <lineage>
        <taxon>Eukaryota</taxon>
        <taxon>Metazoa</taxon>
        <taxon>Spiralia</taxon>
        <taxon>Lophotrochozoa</taxon>
        <taxon>Mollusca</taxon>
        <taxon>Gastropoda</taxon>
        <taxon>Heterobranchia</taxon>
        <taxon>Euthyneura</taxon>
        <taxon>Panpulmonata</taxon>
        <taxon>Eupulmonata</taxon>
        <taxon>Stylommatophora</taxon>
        <taxon>Helicina</taxon>
        <taxon>Arionoidea</taxon>
        <taxon>Arionidae</taxon>
        <taxon>Arion</taxon>
    </lineage>
</organism>
<dbReference type="InterPro" id="IPR036322">
    <property type="entry name" value="WD40_repeat_dom_sf"/>
</dbReference>
<feature type="domain" description="Vps16 C-terminal" evidence="4">
    <location>
        <begin position="509"/>
        <end position="815"/>
    </location>
</feature>
<dbReference type="FunFam" id="1.10.150.780:FF:000001">
    <property type="entry name" value="Vacuolar protein sorting-associated protein 16 homolog"/>
    <property type="match status" value="1"/>
</dbReference>
<dbReference type="GO" id="GO:0042144">
    <property type="term" value="P:vacuole fusion, non-autophagic"/>
    <property type="evidence" value="ECO:0007669"/>
    <property type="project" value="TreeGrafter"/>
</dbReference>
<dbReference type="PANTHER" id="PTHR12811:SF0">
    <property type="entry name" value="VACUOLAR PROTEIN SORTING-ASSOCIATED PROTEIN 16 HOMOLOG"/>
    <property type="match status" value="1"/>
</dbReference>
<dbReference type="GO" id="GO:0016197">
    <property type="term" value="P:endosomal transport"/>
    <property type="evidence" value="ECO:0007669"/>
    <property type="project" value="TreeGrafter"/>
</dbReference>
<dbReference type="Gene3D" id="1.10.150.780">
    <property type="entry name" value="Vps16, C-terminal region"/>
    <property type="match status" value="1"/>
</dbReference>
<feature type="domain" description="Vps16 N-terminal" evidence="5">
    <location>
        <begin position="4"/>
        <end position="411"/>
    </location>
</feature>
<dbReference type="PANTHER" id="PTHR12811">
    <property type="entry name" value="VACUOLAR PROTEIN SORTING VPS16"/>
    <property type="match status" value="1"/>
</dbReference>
<dbReference type="GO" id="GO:0005768">
    <property type="term" value="C:endosome"/>
    <property type="evidence" value="ECO:0007669"/>
    <property type="project" value="TreeGrafter"/>
</dbReference>
<protein>
    <recommendedName>
        <fullName evidence="2">Vacuolar protein sorting-associated protein 16 homolog</fullName>
    </recommendedName>
</protein>
<gene>
    <name evidence="6" type="primary">ORF143486</name>
</gene>
<feature type="non-terminal residue" evidence="6">
    <location>
        <position position="1"/>
    </location>
</feature>
<evidence type="ECO:0000256" key="3">
    <source>
        <dbReference type="ARBA" id="ARBA00061859"/>
    </source>
</evidence>
<dbReference type="GO" id="GO:0006886">
    <property type="term" value="P:intracellular protein transport"/>
    <property type="evidence" value="ECO:0007669"/>
    <property type="project" value="InterPro"/>
</dbReference>
<evidence type="ECO:0000259" key="4">
    <source>
        <dbReference type="Pfam" id="PF04840"/>
    </source>
</evidence>
<dbReference type="AlphaFoldDB" id="A0A0B7AXF7"/>
<dbReference type="Pfam" id="PF04840">
    <property type="entry name" value="Vps16_C"/>
    <property type="match status" value="1"/>
</dbReference>
<proteinExistence type="inferred from homology"/>
<sequence>IMATADWNPLGDVYYRKYELYAMEWNGLVDLAKHTVAASTYGGPIALMKDESKTSRVVTSVKPVMSVYNAAGKLQSQMRWNSGNVVTLGWSSTEELLCIQEDGVVLVYDMFLTFKRTFGMGQEAKDVKILDAKVFPSFQGTGIAVMTTSYRVFLVSNVDSPRIVRLAEVPGLNEVPSCWAIVTADRQARALVAKGSELYLVDQGGQYQQQQPELSENAGAIIEMAVSFNSKFLALSTQTGVLWIGSSDLHKKYCEFNTSSTKRPQQLVWCGNGAVVALWDKLVLVVGPDKDWIRYNMDCSVHLLQEEDGLRIIGNETHEFLQKVPAVTEQIFKIGSMEPGAMLFEASKEFQKRNQKADEYIRMIKDKLDVGVNQCIQAAGHEVEPSKQRMLLRAASFGKCFLTDYRPEAFVNMCQMLRVLNQVRHHSVGIPLTYTQLERLSMPVLVDRLVLRKLFGLSVRICQFLKVPDAEGRSRILAHWACFKVQQKHEDEEKLARAISQKLMDVPGVSFSEIASQALEQGRKQLAVRLLDYEVRASEQVPLLLKMGQDQAALTKAIDSGDTDLVYTVLLYLRDKKSSVGDFFMMIRTMPIACSLYIQYCRQQNIKLVEDLYYQEDNSLEEGHCKVIRSYTLDHFEERAKLLEDAVNCFHRCKNEFCAKQTDEQVKLLRHQRRLEDDTGHSYAEMSLQKMMRNLIIEGNHQLVEKLRKEFKVPEKRYWILRINALAEAADWAELDKFSKVKKAPVGIEAFIDGCMKRHNRVEAMKYLSRAAPEQKVRCLVKVSLFREAAEAAIENKSEDDFDYVVSRLGLAERQVAEQVRGMKSQLGSKR</sequence>
<comment type="similarity">
    <text evidence="1">Belongs to the VPS16 family.</text>
</comment>
<evidence type="ECO:0000256" key="2">
    <source>
        <dbReference type="ARBA" id="ARBA00017947"/>
    </source>
</evidence>
<accession>A0A0B7AXF7</accession>
<reference evidence="6" key="1">
    <citation type="submission" date="2014-12" db="EMBL/GenBank/DDBJ databases">
        <title>Insight into the proteome of Arion vulgaris.</title>
        <authorList>
            <person name="Aradska J."/>
            <person name="Bulat T."/>
            <person name="Smidak R."/>
            <person name="Sarate P."/>
            <person name="Gangsoo J."/>
            <person name="Sialana F."/>
            <person name="Bilban M."/>
            <person name="Lubec G."/>
        </authorList>
    </citation>
    <scope>NUCLEOTIDE SEQUENCE</scope>
    <source>
        <tissue evidence="6">Skin</tissue>
    </source>
</reference>
<evidence type="ECO:0000256" key="1">
    <source>
        <dbReference type="ARBA" id="ARBA00009250"/>
    </source>
</evidence>
<dbReference type="GO" id="GO:0030897">
    <property type="term" value="C:HOPS complex"/>
    <property type="evidence" value="ECO:0007669"/>
    <property type="project" value="TreeGrafter"/>
</dbReference>
<dbReference type="Pfam" id="PF04841">
    <property type="entry name" value="Vps16_N"/>
    <property type="match status" value="1"/>
</dbReference>
<dbReference type="PIRSF" id="PIRSF007949">
    <property type="entry name" value="VPS16"/>
    <property type="match status" value="1"/>
</dbReference>
<dbReference type="InterPro" id="IPR038132">
    <property type="entry name" value="Vps16_C_sf"/>
</dbReference>
<dbReference type="InterPro" id="IPR016534">
    <property type="entry name" value="VPS16"/>
</dbReference>
<name>A0A0B7AXF7_9EUPU</name>
<dbReference type="SUPFAM" id="SSF50978">
    <property type="entry name" value="WD40 repeat-like"/>
    <property type="match status" value="1"/>
</dbReference>
<dbReference type="InterPro" id="IPR006925">
    <property type="entry name" value="Vps16_C"/>
</dbReference>
<evidence type="ECO:0000313" key="6">
    <source>
        <dbReference type="EMBL" id="CEK84590.1"/>
    </source>
</evidence>